<feature type="transmembrane region" description="Helical" evidence="8">
    <location>
        <begin position="234"/>
        <end position="258"/>
    </location>
</feature>
<reference evidence="10 11" key="1">
    <citation type="submission" date="2019-03" db="EMBL/GenBank/DDBJ databases">
        <title>Genomic Encyclopedia of Type Strains, Phase IV (KMG-IV): sequencing the most valuable type-strain genomes for metagenomic binning, comparative biology and taxonomic classification.</title>
        <authorList>
            <person name="Goeker M."/>
        </authorList>
    </citation>
    <scope>NUCLEOTIDE SEQUENCE [LARGE SCALE GENOMIC DNA]</scope>
    <source>
        <strain evidence="10 11">DSM 24176</strain>
    </source>
</reference>
<evidence type="ECO:0000256" key="8">
    <source>
        <dbReference type="SAM" id="Phobius"/>
    </source>
</evidence>
<dbReference type="InterPro" id="IPR024989">
    <property type="entry name" value="MFS_assoc_dom"/>
</dbReference>
<keyword evidence="3" id="KW-1003">Cell membrane</keyword>
<keyword evidence="11" id="KW-1185">Reference proteome</keyword>
<dbReference type="GO" id="GO:0005351">
    <property type="term" value="F:carbohydrate:proton symporter activity"/>
    <property type="evidence" value="ECO:0007669"/>
    <property type="project" value="InterPro"/>
</dbReference>
<keyword evidence="5 8" id="KW-0812">Transmembrane</keyword>
<evidence type="ECO:0000256" key="7">
    <source>
        <dbReference type="ARBA" id="ARBA00023136"/>
    </source>
</evidence>
<evidence type="ECO:0000256" key="3">
    <source>
        <dbReference type="ARBA" id="ARBA00022475"/>
    </source>
</evidence>
<keyword evidence="4" id="KW-0997">Cell inner membrane</keyword>
<dbReference type="Gene3D" id="1.20.1250.20">
    <property type="entry name" value="MFS general substrate transporter like domains"/>
    <property type="match status" value="2"/>
</dbReference>
<dbReference type="Pfam" id="PF12832">
    <property type="entry name" value="MFS_1_like"/>
    <property type="match status" value="1"/>
</dbReference>
<evidence type="ECO:0000256" key="6">
    <source>
        <dbReference type="ARBA" id="ARBA00022989"/>
    </source>
</evidence>
<accession>A0A4R1MK56</accession>
<evidence type="ECO:0000259" key="9">
    <source>
        <dbReference type="Pfam" id="PF12832"/>
    </source>
</evidence>
<dbReference type="Proteomes" id="UP000294545">
    <property type="component" value="Unassembled WGS sequence"/>
</dbReference>
<dbReference type="InterPro" id="IPR036259">
    <property type="entry name" value="MFS_trans_sf"/>
</dbReference>
<keyword evidence="6 8" id="KW-1133">Transmembrane helix</keyword>
<feature type="transmembrane region" description="Helical" evidence="8">
    <location>
        <begin position="360"/>
        <end position="379"/>
    </location>
</feature>
<feature type="transmembrane region" description="Helical" evidence="8">
    <location>
        <begin position="12"/>
        <end position="32"/>
    </location>
</feature>
<feature type="transmembrane region" description="Helical" evidence="8">
    <location>
        <begin position="161"/>
        <end position="183"/>
    </location>
</feature>
<evidence type="ECO:0000256" key="1">
    <source>
        <dbReference type="ARBA" id="ARBA00004429"/>
    </source>
</evidence>
<dbReference type="OrthoDB" id="65739at2"/>
<evidence type="ECO:0000256" key="2">
    <source>
        <dbReference type="ARBA" id="ARBA00022448"/>
    </source>
</evidence>
<comment type="caution">
    <text evidence="10">The sequence shown here is derived from an EMBL/GenBank/DDBJ whole genome shotgun (WGS) entry which is preliminary data.</text>
</comment>
<keyword evidence="7 8" id="KW-0472">Membrane</keyword>
<keyword evidence="2" id="KW-0813">Transport</keyword>
<dbReference type="RefSeq" id="WP_132282837.1">
    <property type="nucleotide sequence ID" value="NZ_SMGQ01000014.1"/>
</dbReference>
<dbReference type="PANTHER" id="PTHR23522">
    <property type="entry name" value="BLL5896 PROTEIN"/>
    <property type="match status" value="1"/>
</dbReference>
<dbReference type="SUPFAM" id="SSF103473">
    <property type="entry name" value="MFS general substrate transporter"/>
    <property type="match status" value="1"/>
</dbReference>
<dbReference type="PANTHER" id="PTHR23522:SF10">
    <property type="entry name" value="3-PHENYLPROPIONIC ACID TRANSPORTER-RELATED"/>
    <property type="match status" value="1"/>
</dbReference>
<feature type="transmembrane region" description="Helical" evidence="8">
    <location>
        <begin position="294"/>
        <end position="312"/>
    </location>
</feature>
<comment type="subcellular location">
    <subcellularLocation>
        <location evidence="1">Cell inner membrane</location>
        <topology evidence="1">Multi-pass membrane protein</topology>
    </subcellularLocation>
</comment>
<feature type="transmembrane region" description="Helical" evidence="8">
    <location>
        <begin position="333"/>
        <end position="354"/>
    </location>
</feature>
<feature type="transmembrane region" description="Helical" evidence="8">
    <location>
        <begin position="270"/>
        <end position="288"/>
    </location>
</feature>
<dbReference type="AlphaFoldDB" id="A0A4R1MK56"/>
<feature type="transmembrane region" description="Helical" evidence="8">
    <location>
        <begin position="204"/>
        <end position="222"/>
    </location>
</feature>
<feature type="transmembrane region" description="Helical" evidence="8">
    <location>
        <begin position="44"/>
        <end position="62"/>
    </location>
</feature>
<gene>
    <name evidence="10" type="ORF">EDC19_2135</name>
</gene>
<dbReference type="GO" id="GO:0005886">
    <property type="term" value="C:plasma membrane"/>
    <property type="evidence" value="ECO:0007669"/>
    <property type="project" value="UniProtKB-SubCell"/>
</dbReference>
<organism evidence="10 11">
    <name type="scientific">Natranaerovirga hydrolytica</name>
    <dbReference type="NCBI Taxonomy" id="680378"/>
    <lineage>
        <taxon>Bacteria</taxon>
        <taxon>Bacillati</taxon>
        <taxon>Bacillota</taxon>
        <taxon>Clostridia</taxon>
        <taxon>Lachnospirales</taxon>
        <taxon>Natranaerovirgaceae</taxon>
        <taxon>Natranaerovirga</taxon>
    </lineage>
</organism>
<feature type="transmembrane region" description="Helical" evidence="8">
    <location>
        <begin position="138"/>
        <end position="155"/>
    </location>
</feature>
<dbReference type="InterPro" id="IPR000576">
    <property type="entry name" value="LacY/RafB_perm_fam"/>
</dbReference>
<dbReference type="EMBL" id="SMGQ01000014">
    <property type="protein sequence ID" value="TCK92400.1"/>
    <property type="molecule type" value="Genomic_DNA"/>
</dbReference>
<feature type="domain" description="Major facilitator superfamily associated" evidence="9">
    <location>
        <begin position="11"/>
        <end position="361"/>
    </location>
</feature>
<feature type="transmembrane region" description="Helical" evidence="8">
    <location>
        <begin position="97"/>
        <end position="117"/>
    </location>
</feature>
<dbReference type="PRINTS" id="PR00174">
    <property type="entry name" value="LACYSMPORT"/>
</dbReference>
<name>A0A4R1MK56_9FIRM</name>
<evidence type="ECO:0000313" key="11">
    <source>
        <dbReference type="Proteomes" id="UP000294545"/>
    </source>
</evidence>
<evidence type="ECO:0000256" key="4">
    <source>
        <dbReference type="ARBA" id="ARBA00022519"/>
    </source>
</evidence>
<sequence>MRRPKSILLPISFYYAIRFMSFSAFGAFIGIYYSEALHLSEAQIGTLESIGGLVILLAQPLWGIIGDRAKYKNNVLYLCLIAATLSIWFLPLSGSSLILLAFSLAFFNFFQCAINPISDTVTLELSSTKNFSFSKIRTIGSLGYALMASVAGMIFERNILHMFPVFSILMFISFLLALLYPKVEGHQSKGKKKVNLLILFKDKRLIIIFVYALIISVTYGFFNSFHSLYSKNLGVSTSIIGIGVSIGSFSQFPFMLFFDKIYKRIGIMNILMCSGLIYALRWFLYAFALTETTLPFIWILHGSTFIVFYLCMAQFVNDNVVLELKASGQMMNAIILAGLSRILGSFFGGLLASYVGISNVFFISSIICLVAVSALFFILKYTTLFDSLKTT</sequence>
<protein>
    <submittedName>
        <fullName evidence="10">PPP family 3-phenylpropionic acid transporter</fullName>
    </submittedName>
</protein>
<feature type="transmembrane region" description="Helical" evidence="8">
    <location>
        <begin position="74"/>
        <end position="91"/>
    </location>
</feature>
<evidence type="ECO:0000256" key="5">
    <source>
        <dbReference type="ARBA" id="ARBA00022692"/>
    </source>
</evidence>
<proteinExistence type="predicted"/>
<evidence type="ECO:0000313" key="10">
    <source>
        <dbReference type="EMBL" id="TCK92400.1"/>
    </source>
</evidence>